<dbReference type="GeneID" id="28983372"/>
<feature type="compositionally biased region" description="Low complexity" evidence="2">
    <location>
        <begin position="173"/>
        <end position="193"/>
    </location>
</feature>
<evidence type="ECO:0000256" key="2">
    <source>
        <dbReference type="SAM" id="MobiDB-lite"/>
    </source>
</evidence>
<dbReference type="PROSITE" id="PS50103">
    <property type="entry name" value="ZF_C3H1"/>
    <property type="match status" value="1"/>
</dbReference>
<dbReference type="Pfam" id="PF25540">
    <property type="entry name" value="DUF7923"/>
    <property type="match status" value="1"/>
</dbReference>
<feature type="domain" description="C3H1-type" evidence="3">
    <location>
        <begin position="557"/>
        <end position="586"/>
    </location>
</feature>
<proteinExistence type="predicted"/>
<dbReference type="AlphaFoldDB" id="A0A0J0XR27"/>
<sequence length="666" mass="71468">MDAVRASARTQSPAPSPHGAIGEAPSHHARSSSLAAGRPSTPRSNPQTASSDGDELDLNALMAHGQRQLDLDRSRFGRFGIAPPLASAGPGVPLRGRTGFGVGGMDRSDSPSRWPSNDEWLEAGSRSRDASMHRQSSGTGTGTSATPTAPSLAFMDQPFPSPIGRARGAMGNAAFGSPAASSTASPNPATEPAQAAQYHLTALSSILEPLCRQNDELIRLRTEVELWRDQWQRCERECRRLGSIDPAKGRPKFSVALIDGDGLIFQDEHLSKGYAGGQAAARALVAALPSLAGRVSRDVSIMPSEKKDAKPRDLGQVVVQVFLNKAGLGHALVKSGSVPSWAVYDSFWQGFASAHDLFSVVDAGHGKEATDAKVREHLKLYSTHVQCGTIILGVSHDNSYAPVLASLETTTGLSKVVILQGYNELPFQLQPYASRCVSIPDLFRTSRIPSPLAGTPTSKKGRRGSRTQKPEDASLPSPTPPSVVVAPTTPPADGEVEIEVVEWEALVNGAANVRLEDPRGRTQRLGSALLSTDDDKKRAAKKNKTAARAAPVPTVRNLKPRPCHTFYLSPWGCKNGDECEYSHTYSLNEDQLDELKRLAKEIICPYVRTKRCHFKENECVYGHRCPRGELCTYGDTCRFKDIPRGHGEEAPAPAPAAPSDAAPRST</sequence>
<protein>
    <recommendedName>
        <fullName evidence="3">C3H1-type domain-containing protein</fullName>
    </recommendedName>
</protein>
<dbReference type="PANTHER" id="PTHR37543:SF1">
    <property type="entry name" value="CCCH ZINC FINGER DNA BINDING PROTEIN (AFU_ORTHOLOGUE AFUA_5G12760)"/>
    <property type="match status" value="1"/>
</dbReference>
<dbReference type="InterPro" id="IPR057654">
    <property type="entry name" value="Znf-CCCH_tandem"/>
</dbReference>
<feature type="compositionally biased region" description="Low complexity" evidence="2">
    <location>
        <begin position="136"/>
        <end position="151"/>
    </location>
</feature>
<feature type="region of interest" description="Disordered" evidence="2">
    <location>
        <begin position="83"/>
        <end position="193"/>
    </location>
</feature>
<keyword evidence="5" id="KW-1185">Reference proteome</keyword>
<dbReference type="Proteomes" id="UP000053611">
    <property type="component" value="Unassembled WGS sequence"/>
</dbReference>
<dbReference type="InterPro" id="IPR000571">
    <property type="entry name" value="Znf_CCCH"/>
</dbReference>
<dbReference type="PANTHER" id="PTHR37543">
    <property type="entry name" value="CCCH ZINC FINGER DNA BINDING PROTEIN (AFU_ORTHOLOGUE AFUA_5G12760)"/>
    <property type="match status" value="1"/>
</dbReference>
<dbReference type="OrthoDB" id="2270193at2759"/>
<feature type="region of interest" description="Disordered" evidence="2">
    <location>
        <begin position="448"/>
        <end position="490"/>
    </location>
</feature>
<organism evidence="4 5">
    <name type="scientific">Cutaneotrichosporon oleaginosum</name>
    <dbReference type="NCBI Taxonomy" id="879819"/>
    <lineage>
        <taxon>Eukaryota</taxon>
        <taxon>Fungi</taxon>
        <taxon>Dikarya</taxon>
        <taxon>Basidiomycota</taxon>
        <taxon>Agaricomycotina</taxon>
        <taxon>Tremellomycetes</taxon>
        <taxon>Trichosporonales</taxon>
        <taxon>Trichosporonaceae</taxon>
        <taxon>Cutaneotrichosporon</taxon>
    </lineage>
</organism>
<feature type="compositionally biased region" description="Polar residues" evidence="2">
    <location>
        <begin position="41"/>
        <end position="51"/>
    </location>
</feature>
<evidence type="ECO:0000256" key="1">
    <source>
        <dbReference type="PROSITE-ProRule" id="PRU00723"/>
    </source>
</evidence>
<dbReference type="Pfam" id="PF25543">
    <property type="entry name" value="zf-CCCH_tandem"/>
    <property type="match status" value="1"/>
</dbReference>
<dbReference type="GO" id="GO:0008270">
    <property type="term" value="F:zinc ion binding"/>
    <property type="evidence" value="ECO:0007669"/>
    <property type="project" value="UniProtKB-KW"/>
</dbReference>
<keyword evidence="1" id="KW-0862">Zinc</keyword>
<gene>
    <name evidence="4" type="ORF">CC85DRAFT_284497</name>
</gene>
<feature type="region of interest" description="Disordered" evidence="2">
    <location>
        <begin position="644"/>
        <end position="666"/>
    </location>
</feature>
<reference evidence="4 5" key="1">
    <citation type="submission" date="2015-03" db="EMBL/GenBank/DDBJ databases">
        <title>Genomics and transcriptomics of the oil-accumulating basidiomycete yeast T. oleaginosus allow insights into substrate utilization and the diverse evolutionary trajectories of mating systems in fungi.</title>
        <authorList>
            <consortium name="DOE Joint Genome Institute"/>
            <person name="Kourist R."/>
            <person name="Kracht O."/>
            <person name="Bracharz F."/>
            <person name="Lipzen A."/>
            <person name="Nolan M."/>
            <person name="Ohm R."/>
            <person name="Grigoriev I."/>
            <person name="Sun S."/>
            <person name="Heitman J."/>
            <person name="Bruck T."/>
            <person name="Nowrousian M."/>
        </authorList>
    </citation>
    <scope>NUCLEOTIDE SEQUENCE [LARGE SCALE GENOMIC DNA]</scope>
    <source>
        <strain evidence="4 5">IBC0246</strain>
    </source>
</reference>
<evidence type="ECO:0000313" key="4">
    <source>
        <dbReference type="EMBL" id="KLT43571.1"/>
    </source>
</evidence>
<keyword evidence="1" id="KW-0479">Metal-binding</keyword>
<keyword evidence="1" id="KW-0863">Zinc-finger</keyword>
<feature type="zinc finger region" description="C3H1-type" evidence="1">
    <location>
        <begin position="557"/>
        <end position="586"/>
    </location>
</feature>
<evidence type="ECO:0000313" key="5">
    <source>
        <dbReference type="Proteomes" id="UP000053611"/>
    </source>
</evidence>
<dbReference type="InterPro" id="IPR057683">
    <property type="entry name" value="DUF7923"/>
</dbReference>
<evidence type="ECO:0000259" key="3">
    <source>
        <dbReference type="PROSITE" id="PS50103"/>
    </source>
</evidence>
<dbReference type="RefSeq" id="XP_018280062.1">
    <property type="nucleotide sequence ID" value="XM_018422769.1"/>
</dbReference>
<feature type="region of interest" description="Disordered" evidence="2">
    <location>
        <begin position="1"/>
        <end position="61"/>
    </location>
</feature>
<name>A0A0J0XR27_9TREE</name>
<accession>A0A0J0XR27</accession>
<feature type="compositionally biased region" description="Low complexity" evidence="2">
    <location>
        <begin position="657"/>
        <end position="666"/>
    </location>
</feature>
<dbReference type="EMBL" id="KQ087194">
    <property type="protein sequence ID" value="KLT43571.1"/>
    <property type="molecule type" value="Genomic_DNA"/>
</dbReference>